<evidence type="ECO:0000256" key="5">
    <source>
        <dbReference type="RuleBase" id="RU003297"/>
    </source>
</evidence>
<gene>
    <name evidence="7" type="primary">nad4</name>
</gene>
<keyword evidence="5" id="KW-0830">Ubiquinone</keyword>
<keyword evidence="5" id="KW-0679">Respiratory chain</keyword>
<keyword evidence="5" id="KW-0813">Transport</keyword>
<dbReference type="InterPro" id="IPR003918">
    <property type="entry name" value="NADH_UbQ_OxRdtase"/>
</dbReference>
<evidence type="ECO:0000256" key="1">
    <source>
        <dbReference type="ARBA" id="ARBA00009025"/>
    </source>
</evidence>
<dbReference type="PRINTS" id="PR01437">
    <property type="entry name" value="NUOXDRDTASE4"/>
</dbReference>
<comment type="function">
    <text evidence="5">Core subunit of the mitochondrial membrane respiratory chain NADH dehydrogenase (Complex I) which catalyzes electron transfer from NADH through the respiratory chain, using ubiquinone as an electron acceptor. Essential for the catalytic activity and assembly of complex I.</text>
</comment>
<feature type="transmembrane region" description="Helical" evidence="5">
    <location>
        <begin position="260"/>
        <end position="279"/>
    </location>
</feature>
<feature type="domain" description="NADH:quinone oxidoreductase/Mrp antiporter transmembrane" evidence="6">
    <location>
        <begin position="77"/>
        <end position="344"/>
    </location>
</feature>
<reference evidence="7" key="1">
    <citation type="journal article" date="2016" name="Curr. Biol.">
        <title>Extensive Mitochondrial mRNA Editing and Unusual Mitochondrial Genome Organization in Calcaronean Sponges.</title>
        <authorList>
            <person name="Lavrov D.V."/>
            <person name="Adamski M."/>
            <person name="Chevaldonne P."/>
            <person name="Adamska M."/>
        </authorList>
    </citation>
    <scope>NUCLEOTIDE SEQUENCE</scope>
</reference>
<dbReference type="EMBL" id="KT997973">
    <property type="protein sequence ID" value="AMJ16556.1"/>
    <property type="molecule type" value="Genomic_DNA"/>
</dbReference>
<feature type="transmembrane region" description="Helical" evidence="5">
    <location>
        <begin position="110"/>
        <end position="130"/>
    </location>
</feature>
<keyword evidence="5" id="KW-1133">Transmembrane helix</keyword>
<accession>A0A140CUS6</accession>
<keyword evidence="5" id="KW-0472">Membrane</keyword>
<dbReference type="GO" id="GO:0008137">
    <property type="term" value="F:NADH dehydrogenase (ubiquinone) activity"/>
    <property type="evidence" value="ECO:0007669"/>
    <property type="project" value="UniProtKB-UniRule"/>
</dbReference>
<dbReference type="InterPro" id="IPR001750">
    <property type="entry name" value="ND/Mrp_TM"/>
</dbReference>
<comment type="catalytic activity">
    <reaction evidence="4 5">
        <text>a ubiquinone + NADH + 5 H(+)(in) = a ubiquinol + NAD(+) + 4 H(+)(out)</text>
        <dbReference type="Rhea" id="RHEA:29091"/>
        <dbReference type="Rhea" id="RHEA-COMP:9565"/>
        <dbReference type="Rhea" id="RHEA-COMP:9566"/>
        <dbReference type="ChEBI" id="CHEBI:15378"/>
        <dbReference type="ChEBI" id="CHEBI:16389"/>
        <dbReference type="ChEBI" id="CHEBI:17976"/>
        <dbReference type="ChEBI" id="CHEBI:57540"/>
        <dbReference type="ChEBI" id="CHEBI:57945"/>
        <dbReference type="EC" id="7.1.1.2"/>
    </reaction>
</comment>
<dbReference type="GO" id="GO:0042773">
    <property type="term" value="P:ATP synthesis coupled electron transport"/>
    <property type="evidence" value="ECO:0007669"/>
    <property type="project" value="InterPro"/>
</dbReference>
<feature type="transmembrane region" description="Helical" evidence="5">
    <location>
        <begin position="207"/>
        <end position="228"/>
    </location>
</feature>
<feature type="transmembrane region" description="Helical" evidence="5">
    <location>
        <begin position="235"/>
        <end position="254"/>
    </location>
</feature>
<dbReference type="GO" id="GO:0031966">
    <property type="term" value="C:mitochondrial membrane"/>
    <property type="evidence" value="ECO:0007669"/>
    <property type="project" value="UniProtKB-SubCell"/>
</dbReference>
<keyword evidence="7" id="KW-0560">Oxidoreductase</keyword>
<feature type="transmembrane region" description="Helical" evidence="5">
    <location>
        <begin position="341"/>
        <end position="362"/>
    </location>
</feature>
<keyword evidence="5" id="KW-0812">Transmembrane</keyword>
<proteinExistence type="inferred from homology"/>
<evidence type="ECO:0000256" key="2">
    <source>
        <dbReference type="ARBA" id="ARBA00012944"/>
    </source>
</evidence>
<dbReference type="GO" id="GO:0048039">
    <property type="term" value="F:ubiquinone binding"/>
    <property type="evidence" value="ECO:0007669"/>
    <property type="project" value="TreeGrafter"/>
</dbReference>
<feature type="transmembrane region" description="Helical" evidence="5">
    <location>
        <begin position="150"/>
        <end position="172"/>
    </location>
</feature>
<name>A0A140CUS6_9METZ</name>
<dbReference type="AlphaFoldDB" id="A0A140CUS6"/>
<evidence type="ECO:0000259" key="6">
    <source>
        <dbReference type="Pfam" id="PF00361"/>
    </source>
</evidence>
<evidence type="ECO:0000256" key="4">
    <source>
        <dbReference type="ARBA" id="ARBA00049551"/>
    </source>
</evidence>
<feature type="transmembrane region" description="Helical" evidence="5">
    <location>
        <begin position="179"/>
        <end position="201"/>
    </location>
</feature>
<dbReference type="PANTHER" id="PTHR43507">
    <property type="entry name" value="NADH-UBIQUINONE OXIDOREDUCTASE CHAIN 4"/>
    <property type="match status" value="1"/>
</dbReference>
<dbReference type="Pfam" id="PF00361">
    <property type="entry name" value="Proton_antipo_M"/>
    <property type="match status" value="1"/>
</dbReference>
<keyword evidence="5" id="KW-0249">Electron transport</keyword>
<geneLocation type="mitochondrion" evidence="7"/>
<keyword evidence="5" id="KW-0520">NAD</keyword>
<dbReference type="PANTHER" id="PTHR43507:SF1">
    <property type="entry name" value="NADH-UBIQUINONE OXIDOREDUCTASE CHAIN 4"/>
    <property type="match status" value="1"/>
</dbReference>
<evidence type="ECO:0000256" key="3">
    <source>
        <dbReference type="ARBA" id="ARBA00021006"/>
    </source>
</evidence>
<feature type="transmembrane region" description="Helical" evidence="5">
    <location>
        <begin position="291"/>
        <end position="309"/>
    </location>
</feature>
<comment type="similarity">
    <text evidence="1 5">Belongs to the complex I subunit 4 family.</text>
</comment>
<evidence type="ECO:0000313" key="7">
    <source>
        <dbReference type="EMBL" id="AMJ16556.1"/>
    </source>
</evidence>
<dbReference type="EC" id="7.1.1.2" evidence="2 5"/>
<dbReference type="GO" id="GO:0003954">
    <property type="term" value="F:NADH dehydrogenase activity"/>
    <property type="evidence" value="ECO:0007669"/>
    <property type="project" value="TreeGrafter"/>
</dbReference>
<sequence>MERMGEAFFASSAQLWADARGVRVPARPADRTMGPLLSFLLTMCWGLVLRSWSGAASGAHLACVAGVQAGCWAFFRAGEVQTLFASFEVAGLSVFAAVGFFGARERRAAAALHFAGYSVASAMMLLVAWMDSLLRGSPGGGWEADGLSPGMSMALTATFLTKLPAVPFHSWLPRAHVEASLGGSVLLASVLLKLGAHGLAWMRSDPAPSGAMGALAFWGLSTGTFFACRQTEAKRFAACTSVAHMATVVASFSADAMEAVVLIAVTHGLAGPLLFFWATATGDRWGTRDLVFCRGLGGTAPLFSGFLLASQAASWGAAPVGAFLGEMAFARGVVAMDLGAGIAALSLCAAGRVALLAWHARAVGGPAPVASSFFRDSGAEETLFFSFWISAAMAAGCLLPR</sequence>
<feature type="transmembrane region" description="Helical" evidence="5">
    <location>
        <begin position="81"/>
        <end position="103"/>
    </location>
</feature>
<organism evidence="7">
    <name type="scientific">Leucosolenia complicata</name>
    <dbReference type="NCBI Taxonomy" id="433461"/>
    <lineage>
        <taxon>Eukaryota</taxon>
        <taxon>Metazoa</taxon>
        <taxon>Porifera</taxon>
        <taxon>Calcarea</taxon>
        <taxon>Calcaronea</taxon>
        <taxon>Leucosolenida</taxon>
        <taxon>Leucosoleniidae</taxon>
        <taxon>Leucosolenia</taxon>
    </lineage>
</organism>
<protein>
    <recommendedName>
        <fullName evidence="3 5">NADH-ubiquinone oxidoreductase chain 4</fullName>
        <ecNumber evidence="2 5">7.1.1.2</ecNumber>
    </recommendedName>
</protein>
<comment type="subcellular location">
    <subcellularLocation>
        <location evidence="5">Mitochondrion membrane</location>
        <topology evidence="5">Multi-pass membrane protein</topology>
    </subcellularLocation>
</comment>
<dbReference type="GO" id="GO:0015990">
    <property type="term" value="P:electron transport coupled proton transport"/>
    <property type="evidence" value="ECO:0007669"/>
    <property type="project" value="TreeGrafter"/>
</dbReference>
<keyword evidence="5 7" id="KW-0496">Mitochondrion</keyword>